<evidence type="ECO:0000256" key="1">
    <source>
        <dbReference type="SAM" id="SignalP"/>
    </source>
</evidence>
<reference evidence="2 3" key="1">
    <citation type="submission" date="2024-02" db="EMBL/GenBank/DDBJ databases">
        <authorList>
            <person name="Chen Y."/>
            <person name="Shah S."/>
            <person name="Dougan E. K."/>
            <person name="Thang M."/>
            <person name="Chan C."/>
        </authorList>
    </citation>
    <scope>NUCLEOTIDE SEQUENCE [LARGE SCALE GENOMIC DNA]</scope>
</reference>
<feature type="signal peptide" evidence="1">
    <location>
        <begin position="1"/>
        <end position="17"/>
    </location>
</feature>
<keyword evidence="1" id="KW-0732">Signal</keyword>
<evidence type="ECO:0000313" key="2">
    <source>
        <dbReference type="EMBL" id="CAK9023474.1"/>
    </source>
</evidence>
<accession>A0ABP0K9K5</accession>
<organism evidence="2 3">
    <name type="scientific">Durusdinium trenchii</name>
    <dbReference type="NCBI Taxonomy" id="1381693"/>
    <lineage>
        <taxon>Eukaryota</taxon>
        <taxon>Sar</taxon>
        <taxon>Alveolata</taxon>
        <taxon>Dinophyceae</taxon>
        <taxon>Suessiales</taxon>
        <taxon>Symbiodiniaceae</taxon>
        <taxon>Durusdinium</taxon>
    </lineage>
</organism>
<dbReference type="EMBL" id="CAXAMN010007958">
    <property type="protein sequence ID" value="CAK9023474.1"/>
    <property type="molecule type" value="Genomic_DNA"/>
</dbReference>
<dbReference type="Proteomes" id="UP001642484">
    <property type="component" value="Unassembled WGS sequence"/>
</dbReference>
<sequence length="267" mass="29597">MLQPRVSAATLIACAFGWQLRCLVLSASRFQHILNDPGQTSEAYAGHAGRALSLVCSKRRGTILSDFCKKELARLNPGSKIEGPTPGNRCNGARRSASQAEYDFSMDGAKIRCKSAQMSWKRRENRWVVNFRSVKLPWPGFRDQAPFDHLYLILFSPDSLHIIKHDLRTGVYSVGKSTGSEGHSIHVRGPPGQKCWQTARSQILQKLLAPGHGHCKLVAHIDLSGNSLRSGPPSSSSRNVLDVRKAQDEMLKKMEAWGCQPLATILW</sequence>
<name>A0ABP0K9K5_9DINO</name>
<protein>
    <submittedName>
        <fullName evidence="2">Uncharacterized protein</fullName>
    </submittedName>
</protein>
<feature type="chain" id="PRO_5045394568" evidence="1">
    <location>
        <begin position="18"/>
        <end position="267"/>
    </location>
</feature>
<evidence type="ECO:0000313" key="3">
    <source>
        <dbReference type="Proteomes" id="UP001642484"/>
    </source>
</evidence>
<keyword evidence="3" id="KW-1185">Reference proteome</keyword>
<gene>
    <name evidence="2" type="ORF">CCMP2556_LOCUS15244</name>
</gene>
<proteinExistence type="predicted"/>
<comment type="caution">
    <text evidence="2">The sequence shown here is derived from an EMBL/GenBank/DDBJ whole genome shotgun (WGS) entry which is preliminary data.</text>
</comment>